<dbReference type="InterPro" id="IPR023827">
    <property type="entry name" value="Peptidase_S8_Asp-AS"/>
</dbReference>
<dbReference type="InterPro" id="IPR015500">
    <property type="entry name" value="Peptidase_S8_subtilisin-rel"/>
</dbReference>
<sequence>MGRSVGRARFVWLALLVVAAALPGAAMAQEAAPSGEDRSSFGSQIRDLKKETIPGRIIVRYDEQSGQAAQAAARREVGAVKKGDLDLINADVVKVESGTVASAVEDLEANPVVEYAVPDRVVYPMDYRDEPRFSELWGLHNTGQEVLGRAGKPDVDVDAPEAAATSSGGQDVVVAVIDDGVDFGHPDLAGHEWVNEDEVPNNNIDDDANGYVDDVNGFDFANDDNTVHDTLEDFHGTHVAGTIAASVNGQDVVGVAPNVKIMSLKFLGGPFGSLSTAIEAIQYAGDNGARISNNSWGYVGPPDPALKDAIEASGMLFVASAGNEALNNDTGFPIPELGFTVRAYPASYDLPNVLSVAAVNNTGRLASFSNFGAKTVDVSAPGVDVLSTVPSVPQKSGLTLSAVGSGEALVAGFGLEEISGADARADFAEKALDTLGYCTGLGGVACPTSMNKVLLVDDDLSSTFPPALAEFGPPDVRPVVAAALNSVQNVDLDVVNVGVGDGPSFEKLSQYDHVVWATGQAPVSTDPFDETAPVRNTLTFNDHNALTRYLNGGGGLFLTGLDTFYLDEKAAFVTETLGLEVQGDYYTGVFEGAAGTPFGGNTHDLNNAPFSVPFFHDGLTPAKPNASSLGTIGTPQGYEEYFSGTSMASPHATGTAALAAGEFSGLLNRPAALKRLVMGTGQPAPLTQGKTVTGDIVNARNAVTDTRPRIPAVFPKGAISDTTPTIRARVVDLQQMLPKSNVELYVDGNRKMTFSYNRFSGVLSHAAGPLKEGRHFVRIKATDPQGATTSRSWSFTVR</sequence>
<dbReference type="Pfam" id="PF00082">
    <property type="entry name" value="Peptidase_S8"/>
    <property type="match status" value="2"/>
</dbReference>
<feature type="active site" description="Charge relay system" evidence="5">
    <location>
        <position position="235"/>
    </location>
</feature>
<dbReference type="InterPro" id="IPR022398">
    <property type="entry name" value="Peptidase_S8_His-AS"/>
</dbReference>
<accession>A0A6G8Q677</accession>
<dbReference type="InterPro" id="IPR000209">
    <property type="entry name" value="Peptidase_S8/S53_dom"/>
</dbReference>
<evidence type="ECO:0000259" key="8">
    <source>
        <dbReference type="Pfam" id="PF00082"/>
    </source>
</evidence>
<feature type="active site" description="Charge relay system" evidence="5">
    <location>
        <position position="178"/>
    </location>
</feature>
<keyword evidence="11" id="KW-1185">Reference proteome</keyword>
<proteinExistence type="inferred from homology"/>
<dbReference type="PROSITE" id="PS00138">
    <property type="entry name" value="SUBTILASE_SER"/>
    <property type="match status" value="1"/>
</dbReference>
<dbReference type="InterPro" id="IPR023828">
    <property type="entry name" value="Peptidase_S8_Ser-AS"/>
</dbReference>
<evidence type="ECO:0000256" key="5">
    <source>
        <dbReference type="PROSITE-ProRule" id="PRU01240"/>
    </source>
</evidence>
<dbReference type="Proteomes" id="UP000501452">
    <property type="component" value="Chromosome"/>
</dbReference>
<dbReference type="RefSeq" id="WP_166173867.1">
    <property type="nucleotide sequence ID" value="NZ_CP045119.1"/>
</dbReference>
<feature type="domain" description="Peptidase S8/S53" evidence="8">
    <location>
        <begin position="169"/>
        <end position="389"/>
    </location>
</feature>
<dbReference type="PROSITE" id="PS00137">
    <property type="entry name" value="SUBTILASE_HIS"/>
    <property type="match status" value="1"/>
</dbReference>
<dbReference type="EMBL" id="CP045119">
    <property type="protein sequence ID" value="QIN81985.1"/>
    <property type="molecule type" value="Genomic_DNA"/>
</dbReference>
<evidence type="ECO:0000256" key="1">
    <source>
        <dbReference type="ARBA" id="ARBA00011073"/>
    </source>
</evidence>
<feature type="domain" description="Fervidolysin-like N-terminal prodomain" evidence="9">
    <location>
        <begin position="51"/>
        <end position="118"/>
    </location>
</feature>
<comment type="similarity">
    <text evidence="1 5 6">Belongs to the peptidase S8 family.</text>
</comment>
<dbReference type="InterPro" id="IPR051048">
    <property type="entry name" value="Peptidase_S8/S53_subtilisin"/>
</dbReference>
<dbReference type="InterPro" id="IPR054399">
    <property type="entry name" value="Fervidolysin-like_N_prodom"/>
</dbReference>
<keyword evidence="7" id="KW-0732">Signal</keyword>
<dbReference type="InterPro" id="IPR036852">
    <property type="entry name" value="Peptidase_S8/S53_dom_sf"/>
</dbReference>
<name>A0A6G8Q677_9ACTN</name>
<dbReference type="Pfam" id="PF22148">
    <property type="entry name" value="Fervidolysin_NPro-like"/>
    <property type="match status" value="1"/>
</dbReference>
<dbReference type="KEGG" id="rub:GBA63_04500"/>
<feature type="chain" id="PRO_5026103853" evidence="7">
    <location>
        <begin position="29"/>
        <end position="798"/>
    </location>
</feature>
<keyword evidence="2 5" id="KW-0645">Protease</keyword>
<evidence type="ECO:0000256" key="4">
    <source>
        <dbReference type="ARBA" id="ARBA00022825"/>
    </source>
</evidence>
<evidence type="ECO:0000256" key="2">
    <source>
        <dbReference type="ARBA" id="ARBA00022670"/>
    </source>
</evidence>
<dbReference type="SUPFAM" id="SSF52743">
    <property type="entry name" value="Subtilisin-like"/>
    <property type="match status" value="2"/>
</dbReference>
<feature type="active site" description="Charge relay system" evidence="5">
    <location>
        <position position="646"/>
    </location>
</feature>
<dbReference type="InterPro" id="IPR034204">
    <property type="entry name" value="PfSUB1-like_cat_dom"/>
</dbReference>
<organism evidence="10 11">
    <name type="scientific">Rubrobacter tropicus</name>
    <dbReference type="NCBI Taxonomy" id="2653851"/>
    <lineage>
        <taxon>Bacteria</taxon>
        <taxon>Bacillati</taxon>
        <taxon>Actinomycetota</taxon>
        <taxon>Rubrobacteria</taxon>
        <taxon>Rubrobacterales</taxon>
        <taxon>Rubrobacteraceae</taxon>
        <taxon>Rubrobacter</taxon>
    </lineage>
</organism>
<gene>
    <name evidence="10" type="ORF">GBA63_04500</name>
</gene>
<dbReference type="PANTHER" id="PTHR43399">
    <property type="entry name" value="SUBTILISIN-RELATED"/>
    <property type="match status" value="1"/>
</dbReference>
<dbReference type="Gene3D" id="3.40.50.200">
    <property type="entry name" value="Peptidase S8/S53 domain"/>
    <property type="match status" value="2"/>
</dbReference>
<evidence type="ECO:0000313" key="10">
    <source>
        <dbReference type="EMBL" id="QIN81985.1"/>
    </source>
</evidence>
<evidence type="ECO:0000256" key="7">
    <source>
        <dbReference type="SAM" id="SignalP"/>
    </source>
</evidence>
<protein>
    <submittedName>
        <fullName evidence="10">S8 family serine peptidase</fullName>
    </submittedName>
</protein>
<dbReference type="PROSITE" id="PS00136">
    <property type="entry name" value="SUBTILASE_ASP"/>
    <property type="match status" value="1"/>
</dbReference>
<dbReference type="GO" id="GO:0004252">
    <property type="term" value="F:serine-type endopeptidase activity"/>
    <property type="evidence" value="ECO:0007669"/>
    <property type="project" value="UniProtKB-UniRule"/>
</dbReference>
<evidence type="ECO:0000256" key="3">
    <source>
        <dbReference type="ARBA" id="ARBA00022801"/>
    </source>
</evidence>
<dbReference type="PANTHER" id="PTHR43399:SF4">
    <property type="entry name" value="CELL WALL-ASSOCIATED PROTEASE"/>
    <property type="match status" value="1"/>
</dbReference>
<feature type="signal peptide" evidence="7">
    <location>
        <begin position="1"/>
        <end position="28"/>
    </location>
</feature>
<dbReference type="AlphaFoldDB" id="A0A6G8Q677"/>
<keyword evidence="3 5" id="KW-0378">Hydrolase</keyword>
<evidence type="ECO:0000259" key="9">
    <source>
        <dbReference type="Pfam" id="PF22148"/>
    </source>
</evidence>
<feature type="domain" description="Peptidase S8/S53" evidence="8">
    <location>
        <begin position="630"/>
        <end position="680"/>
    </location>
</feature>
<reference evidence="10 11" key="1">
    <citation type="submission" date="2019-10" db="EMBL/GenBank/DDBJ databases">
        <title>Rubrobacter sp nov SCSIO 52090 isolated from a deep-sea sediment in the South China Sea.</title>
        <authorList>
            <person name="Chen R.W."/>
        </authorList>
    </citation>
    <scope>NUCLEOTIDE SEQUENCE [LARGE SCALE GENOMIC DNA]</scope>
    <source>
        <strain evidence="10 11">SCSIO 52909</strain>
    </source>
</reference>
<dbReference type="PROSITE" id="PS51892">
    <property type="entry name" value="SUBTILASE"/>
    <property type="match status" value="1"/>
</dbReference>
<evidence type="ECO:0000313" key="11">
    <source>
        <dbReference type="Proteomes" id="UP000501452"/>
    </source>
</evidence>
<dbReference type="GO" id="GO:0006508">
    <property type="term" value="P:proteolysis"/>
    <property type="evidence" value="ECO:0007669"/>
    <property type="project" value="UniProtKB-KW"/>
</dbReference>
<dbReference type="CDD" id="cd07473">
    <property type="entry name" value="Peptidases_S8_Subtilisin_like"/>
    <property type="match status" value="1"/>
</dbReference>
<keyword evidence="4 5" id="KW-0720">Serine protease</keyword>
<dbReference type="PRINTS" id="PR00723">
    <property type="entry name" value="SUBTILISIN"/>
</dbReference>
<evidence type="ECO:0000256" key="6">
    <source>
        <dbReference type="RuleBase" id="RU003355"/>
    </source>
</evidence>